<dbReference type="Pfam" id="PF12728">
    <property type="entry name" value="HTH_17"/>
    <property type="match status" value="1"/>
</dbReference>
<dbReference type="InterPro" id="IPR041657">
    <property type="entry name" value="HTH_17"/>
</dbReference>
<dbReference type="Proteomes" id="UP000094487">
    <property type="component" value="Unassembled WGS sequence"/>
</dbReference>
<evidence type="ECO:0000313" key="2">
    <source>
        <dbReference type="EMBL" id="ODP38542.1"/>
    </source>
</evidence>
<reference evidence="2 3" key="1">
    <citation type="submission" date="2016-08" db="EMBL/GenBank/DDBJ databases">
        <title>Draft genome of the agarase producing Sphingomonas sp. MCT13.</title>
        <authorList>
            <person name="D'Andrea M.M."/>
            <person name="Rossolini G.M."/>
            <person name="Thaller M.C."/>
        </authorList>
    </citation>
    <scope>NUCLEOTIDE SEQUENCE [LARGE SCALE GENOMIC DNA]</scope>
    <source>
        <strain evidence="2 3">MCT13</strain>
    </source>
</reference>
<dbReference type="InterPro" id="IPR010093">
    <property type="entry name" value="SinI_DNA-bd"/>
</dbReference>
<name>A0A1E3LXJ7_9SPHN</name>
<proteinExistence type="predicted"/>
<accession>A0A1E3LXJ7</accession>
<dbReference type="GO" id="GO:0003677">
    <property type="term" value="F:DNA binding"/>
    <property type="evidence" value="ECO:0007669"/>
    <property type="project" value="InterPro"/>
</dbReference>
<protein>
    <submittedName>
        <fullName evidence="2">Excisionase</fullName>
    </submittedName>
</protein>
<gene>
    <name evidence="2" type="ORF">BFL28_00380</name>
</gene>
<dbReference type="RefSeq" id="WP_069319631.1">
    <property type="nucleotide sequence ID" value="NZ_MDDS01000013.1"/>
</dbReference>
<organism evidence="2 3">
    <name type="scientific">Sphingomonas turrisvirgatae</name>
    <dbReference type="NCBI Taxonomy" id="1888892"/>
    <lineage>
        <taxon>Bacteria</taxon>
        <taxon>Pseudomonadati</taxon>
        <taxon>Pseudomonadota</taxon>
        <taxon>Alphaproteobacteria</taxon>
        <taxon>Sphingomonadales</taxon>
        <taxon>Sphingomonadaceae</taxon>
        <taxon>Sphingomonas</taxon>
    </lineage>
</organism>
<dbReference type="NCBIfam" id="TIGR01764">
    <property type="entry name" value="excise"/>
    <property type="match status" value="1"/>
</dbReference>
<dbReference type="AlphaFoldDB" id="A0A1E3LXJ7"/>
<feature type="domain" description="Helix-turn-helix" evidence="1">
    <location>
        <begin position="6"/>
        <end position="54"/>
    </location>
</feature>
<evidence type="ECO:0000313" key="3">
    <source>
        <dbReference type="Proteomes" id="UP000094487"/>
    </source>
</evidence>
<evidence type="ECO:0000259" key="1">
    <source>
        <dbReference type="Pfam" id="PF12728"/>
    </source>
</evidence>
<dbReference type="EMBL" id="MDDS01000013">
    <property type="protein sequence ID" value="ODP38542.1"/>
    <property type="molecule type" value="Genomic_DNA"/>
</dbReference>
<comment type="caution">
    <text evidence="2">The sequence shown here is derived from an EMBL/GenBank/DDBJ whole genome shotgun (WGS) entry which is preliminary data.</text>
</comment>
<sequence>MDKLAYSITDTAKALSLGRTSVYALIAEGRLETFKFGSRRLVKAESIRRLVDGQA</sequence>
<dbReference type="STRING" id="1888892.BFL28_00380"/>
<dbReference type="OrthoDB" id="7226381at2"/>
<keyword evidence="3" id="KW-1185">Reference proteome</keyword>